<keyword evidence="3" id="KW-1185">Reference proteome</keyword>
<protein>
    <submittedName>
        <fullName evidence="2">HDIG domain-containing protein</fullName>
    </submittedName>
</protein>
<dbReference type="Gene3D" id="1.10.3210.10">
    <property type="entry name" value="Hypothetical protein af1432"/>
    <property type="match status" value="1"/>
</dbReference>
<proteinExistence type="predicted"/>
<dbReference type="SUPFAM" id="SSF109604">
    <property type="entry name" value="HD-domain/PDEase-like"/>
    <property type="match status" value="1"/>
</dbReference>
<dbReference type="PANTHER" id="PTHR38659:SF2">
    <property type="entry name" value="HDIG DOMAIN PROTEIN"/>
    <property type="match status" value="1"/>
</dbReference>
<comment type="caution">
    <text evidence="2">The sequence shown here is derived from an EMBL/GenBank/DDBJ whole genome shotgun (WGS) entry which is preliminary data.</text>
</comment>
<dbReference type="RefSeq" id="WP_196609516.1">
    <property type="nucleotide sequence ID" value="NZ_VRYY01000299.1"/>
</dbReference>
<dbReference type="Proteomes" id="UP001194469">
    <property type="component" value="Unassembled WGS sequence"/>
</dbReference>
<name>A0ABS0J4W1_9BACT</name>
<dbReference type="InterPro" id="IPR006674">
    <property type="entry name" value="HD_domain"/>
</dbReference>
<sequence>MNAYHDNAQVELLREAGMTEADITHSRLVAGIAVGLGSLARVAVDLSLVALGALFHDLGKVRTDGILHGVEGARLGRHLGLPGAVLDIMEKHVRAGVPLAQTAHYGLPPRDFSLTLLEEKLVIYADKLADMVEEPGLVVSVGEARLRFGRILDERADLAKDEATRARYLACAAEVEELLR</sequence>
<dbReference type="CDD" id="cd00077">
    <property type="entry name" value="HDc"/>
    <property type="match status" value="1"/>
</dbReference>
<reference evidence="2 3" key="1">
    <citation type="submission" date="2019-08" db="EMBL/GenBank/DDBJ databases">
        <authorList>
            <person name="Luo N."/>
        </authorList>
    </citation>
    <scope>NUCLEOTIDE SEQUENCE [LARGE SCALE GENOMIC DNA]</scope>
    <source>
        <strain evidence="2 3">NCIMB 9442</strain>
    </source>
</reference>
<dbReference type="InterPro" id="IPR006675">
    <property type="entry name" value="HDIG_dom"/>
</dbReference>
<organism evidence="2 3">
    <name type="scientific">Nitratidesulfovibrio oxamicus</name>
    <dbReference type="NCBI Taxonomy" id="32016"/>
    <lineage>
        <taxon>Bacteria</taxon>
        <taxon>Pseudomonadati</taxon>
        <taxon>Thermodesulfobacteriota</taxon>
        <taxon>Desulfovibrionia</taxon>
        <taxon>Desulfovibrionales</taxon>
        <taxon>Desulfovibrionaceae</taxon>
        <taxon>Nitratidesulfovibrio</taxon>
    </lineage>
</organism>
<dbReference type="InterPro" id="IPR003607">
    <property type="entry name" value="HD/PDEase_dom"/>
</dbReference>
<evidence type="ECO:0000313" key="2">
    <source>
        <dbReference type="EMBL" id="MBG3877472.1"/>
    </source>
</evidence>
<evidence type="ECO:0000259" key="1">
    <source>
        <dbReference type="SMART" id="SM00471"/>
    </source>
</evidence>
<dbReference type="PANTHER" id="PTHR38659">
    <property type="entry name" value="METAL-DEPENDENT PHOSPHOHYDROLASE"/>
    <property type="match status" value="1"/>
</dbReference>
<dbReference type="SMART" id="SM00471">
    <property type="entry name" value="HDc"/>
    <property type="match status" value="1"/>
</dbReference>
<dbReference type="Pfam" id="PF01966">
    <property type="entry name" value="HD"/>
    <property type="match status" value="1"/>
</dbReference>
<evidence type="ECO:0000313" key="3">
    <source>
        <dbReference type="Proteomes" id="UP001194469"/>
    </source>
</evidence>
<gene>
    <name evidence="2" type="ORF">FVW20_10680</name>
</gene>
<accession>A0ABS0J4W1</accession>
<dbReference type="NCBIfam" id="TIGR00277">
    <property type="entry name" value="HDIG"/>
    <property type="match status" value="1"/>
</dbReference>
<feature type="domain" description="HD/PDEase" evidence="1">
    <location>
        <begin position="18"/>
        <end position="140"/>
    </location>
</feature>
<dbReference type="EMBL" id="VRYY01000299">
    <property type="protein sequence ID" value="MBG3877472.1"/>
    <property type="molecule type" value="Genomic_DNA"/>
</dbReference>